<dbReference type="AlphaFoldDB" id="A0A6A5MJ75"/>
<comment type="caution">
    <text evidence="2">The sequence shown here is derived from an EMBL/GenBank/DDBJ whole genome shotgun (WGS) entry which is preliminary data.</text>
</comment>
<dbReference type="PANTHER" id="PTHR35324:SF4">
    <property type="entry name" value="EXPRESSED PROTEIN"/>
    <property type="match status" value="1"/>
</dbReference>
<accession>A0A6A5MJ75</accession>
<organism evidence="2 3">
    <name type="scientific">Lupinus albus</name>
    <name type="common">White lupine</name>
    <name type="synonym">Lupinus termis</name>
    <dbReference type="NCBI Taxonomy" id="3870"/>
    <lineage>
        <taxon>Eukaryota</taxon>
        <taxon>Viridiplantae</taxon>
        <taxon>Streptophyta</taxon>
        <taxon>Embryophyta</taxon>
        <taxon>Tracheophyta</taxon>
        <taxon>Spermatophyta</taxon>
        <taxon>Magnoliopsida</taxon>
        <taxon>eudicotyledons</taxon>
        <taxon>Gunneridae</taxon>
        <taxon>Pentapetalae</taxon>
        <taxon>rosids</taxon>
        <taxon>fabids</taxon>
        <taxon>Fabales</taxon>
        <taxon>Fabaceae</taxon>
        <taxon>Papilionoideae</taxon>
        <taxon>50 kb inversion clade</taxon>
        <taxon>genistoids sensu lato</taxon>
        <taxon>core genistoids</taxon>
        <taxon>Genisteae</taxon>
        <taxon>Lupinus</taxon>
    </lineage>
</organism>
<feature type="compositionally biased region" description="Basic and acidic residues" evidence="1">
    <location>
        <begin position="7"/>
        <end position="27"/>
    </location>
</feature>
<feature type="region of interest" description="Disordered" evidence="1">
    <location>
        <begin position="85"/>
        <end position="108"/>
    </location>
</feature>
<evidence type="ECO:0000313" key="2">
    <source>
        <dbReference type="EMBL" id="KAE9609396.1"/>
    </source>
</evidence>
<feature type="compositionally biased region" description="Polar residues" evidence="1">
    <location>
        <begin position="98"/>
        <end position="107"/>
    </location>
</feature>
<protein>
    <submittedName>
        <fullName evidence="2">Uncharacterized protein</fullName>
    </submittedName>
</protein>
<feature type="region of interest" description="Disordered" evidence="1">
    <location>
        <begin position="1"/>
        <end position="40"/>
    </location>
</feature>
<sequence length="119" mass="13724">MFSNSKGESRVSKEKQVEEVVSKRKEKEEEDDDEGEYEDDAVTRELCIKRIENGGIMDKEVIMRRIRQRKRVNKVRAALGTFLTSPFTTNKDKHKTEGNGNNPSPVHQNRWVDDAFAAL</sequence>
<dbReference type="Proteomes" id="UP000447434">
    <property type="component" value="Chromosome 8"/>
</dbReference>
<dbReference type="PANTHER" id="PTHR35324">
    <property type="entry name" value="BNAA08G03750D PROTEIN"/>
    <property type="match status" value="1"/>
</dbReference>
<feature type="compositionally biased region" description="Acidic residues" evidence="1">
    <location>
        <begin position="28"/>
        <end position="40"/>
    </location>
</feature>
<dbReference type="OrthoDB" id="749289at2759"/>
<reference evidence="3" key="1">
    <citation type="journal article" date="2020" name="Nat. Commun.">
        <title>Genome sequence of the cluster root forming white lupin.</title>
        <authorList>
            <person name="Hufnagel B."/>
            <person name="Marques A."/>
            <person name="Soriano A."/>
            <person name="Marques L."/>
            <person name="Divol F."/>
            <person name="Doumas P."/>
            <person name="Sallet E."/>
            <person name="Mancinotti D."/>
            <person name="Carrere S."/>
            <person name="Marande W."/>
            <person name="Arribat S."/>
            <person name="Keller J."/>
            <person name="Huneau C."/>
            <person name="Blein T."/>
            <person name="Aime D."/>
            <person name="Laguerre M."/>
            <person name="Taylor J."/>
            <person name="Schubert V."/>
            <person name="Nelson M."/>
            <person name="Geu-Flores F."/>
            <person name="Crespi M."/>
            <person name="Gallardo-Guerrero K."/>
            <person name="Delaux P.-M."/>
            <person name="Salse J."/>
            <person name="Berges H."/>
            <person name="Guyot R."/>
            <person name="Gouzy J."/>
            <person name="Peret B."/>
        </authorList>
    </citation>
    <scope>NUCLEOTIDE SEQUENCE [LARGE SCALE GENOMIC DNA]</scope>
    <source>
        <strain evidence="3">cv. Amiga</strain>
    </source>
</reference>
<dbReference type="EMBL" id="WOCE01000008">
    <property type="protein sequence ID" value="KAE9609396.1"/>
    <property type="molecule type" value="Genomic_DNA"/>
</dbReference>
<name>A0A6A5MJ75_LUPAL</name>
<keyword evidence="3" id="KW-1185">Reference proteome</keyword>
<proteinExistence type="predicted"/>
<gene>
    <name evidence="2" type="ORF">Lalb_Chr08g0245741</name>
</gene>
<evidence type="ECO:0000256" key="1">
    <source>
        <dbReference type="SAM" id="MobiDB-lite"/>
    </source>
</evidence>
<evidence type="ECO:0000313" key="3">
    <source>
        <dbReference type="Proteomes" id="UP000447434"/>
    </source>
</evidence>